<reference evidence="1 2" key="1">
    <citation type="submission" date="2024-04" db="EMBL/GenBank/DDBJ databases">
        <title>WGS of bacteria from Torrens River.</title>
        <authorList>
            <person name="Wyrsch E.R."/>
            <person name="Drigo B."/>
        </authorList>
    </citation>
    <scope>NUCLEOTIDE SEQUENCE [LARGE SCALE GENOMIC DNA]</scope>
    <source>
        <strain evidence="1 2">TWI391</strain>
    </source>
</reference>
<keyword evidence="2" id="KW-1185">Reference proteome</keyword>
<comment type="caution">
    <text evidence="1">The sequence shown here is derived from an EMBL/GenBank/DDBJ whole genome shotgun (WGS) entry which is preliminary data.</text>
</comment>
<name>A0ABV0BXT2_9SPHI</name>
<accession>A0ABV0BXT2</accession>
<evidence type="ECO:0000313" key="2">
    <source>
        <dbReference type="Proteomes" id="UP001409291"/>
    </source>
</evidence>
<sequence>MKLKNIEIRDVRQMNGLTRMEWTELSAMLSKDKDDEMELKCPILF</sequence>
<dbReference type="Proteomes" id="UP001409291">
    <property type="component" value="Unassembled WGS sequence"/>
</dbReference>
<evidence type="ECO:0000313" key="1">
    <source>
        <dbReference type="EMBL" id="MEN5379605.1"/>
    </source>
</evidence>
<gene>
    <name evidence="1" type="ORF">ABE541_20220</name>
</gene>
<proteinExistence type="predicted"/>
<dbReference type="EMBL" id="JBDJNQ010000011">
    <property type="protein sequence ID" value="MEN5379605.1"/>
    <property type="molecule type" value="Genomic_DNA"/>
</dbReference>
<organism evidence="1 2">
    <name type="scientific">Sphingobacterium kitahiroshimense</name>
    <dbReference type="NCBI Taxonomy" id="470446"/>
    <lineage>
        <taxon>Bacteria</taxon>
        <taxon>Pseudomonadati</taxon>
        <taxon>Bacteroidota</taxon>
        <taxon>Sphingobacteriia</taxon>
        <taxon>Sphingobacteriales</taxon>
        <taxon>Sphingobacteriaceae</taxon>
        <taxon>Sphingobacterium</taxon>
    </lineage>
</organism>
<protein>
    <submittedName>
        <fullName evidence="1">Uncharacterized protein</fullName>
    </submittedName>
</protein>
<dbReference type="RefSeq" id="WP_346582449.1">
    <property type="nucleotide sequence ID" value="NZ_JBDJNQ010000011.1"/>
</dbReference>